<sequence length="87" mass="9918">MKEDAIFEHEVALPSHGNADNIVHWHAFRRIEQAREFLPSIRLDAGQRLVGGQTADSLGPLWWVGVRVDDHERWGNRQAVNKHAVSD</sequence>
<proteinExistence type="predicted"/>
<dbReference type="OrthoDB" id="8563902at2"/>
<evidence type="ECO:0000313" key="2">
    <source>
        <dbReference type="Proteomes" id="UP000243807"/>
    </source>
</evidence>
<gene>
    <name evidence="1" type="ORF">BW247_06350</name>
</gene>
<name>A0A1P8UG16_9GAMM</name>
<keyword evidence="2" id="KW-1185">Reference proteome</keyword>
<dbReference type="Proteomes" id="UP000243807">
    <property type="component" value="Chromosome"/>
</dbReference>
<dbReference type="AlphaFoldDB" id="A0A1P8UG16"/>
<organism evidence="1 2">
    <name type="scientific">Acidihalobacter ferrooxydans</name>
    <dbReference type="NCBI Taxonomy" id="1765967"/>
    <lineage>
        <taxon>Bacteria</taxon>
        <taxon>Pseudomonadati</taxon>
        <taxon>Pseudomonadota</taxon>
        <taxon>Gammaproteobacteria</taxon>
        <taxon>Chromatiales</taxon>
        <taxon>Ectothiorhodospiraceae</taxon>
        <taxon>Acidihalobacter</taxon>
    </lineage>
</organism>
<reference evidence="1 2" key="1">
    <citation type="submission" date="2017-01" db="EMBL/GenBank/DDBJ databases">
        <title>Draft sequence of Acidihalobacter ferrooxidans strain DSM 14175 (strain V8).</title>
        <authorList>
            <person name="Khaleque H.N."/>
            <person name="Ramsay J.P."/>
            <person name="Murphy R.J.T."/>
            <person name="Kaksonen A.H."/>
            <person name="Boxall N.J."/>
            <person name="Watkin E.L.J."/>
        </authorList>
    </citation>
    <scope>NUCLEOTIDE SEQUENCE [LARGE SCALE GENOMIC DNA]</scope>
    <source>
        <strain evidence="1 2">V8</strain>
    </source>
</reference>
<dbReference type="RefSeq" id="WP_076836409.1">
    <property type="nucleotide sequence ID" value="NZ_CP019434.1"/>
</dbReference>
<protein>
    <submittedName>
        <fullName evidence="1">Uncharacterized protein</fullName>
    </submittedName>
</protein>
<dbReference type="KEGG" id="afy:BW247_06350"/>
<accession>A0A1P8UG16</accession>
<evidence type="ECO:0000313" key="1">
    <source>
        <dbReference type="EMBL" id="APZ42760.1"/>
    </source>
</evidence>
<dbReference type="EMBL" id="CP019434">
    <property type="protein sequence ID" value="APZ42760.1"/>
    <property type="molecule type" value="Genomic_DNA"/>
</dbReference>
<dbReference type="STRING" id="1765967.BW247_06350"/>